<keyword evidence="4" id="KW-0997">Cell inner membrane</keyword>
<sequence length="161" mass="18138">MFKIVKYLMDKLLEIGALLSISAMIVVVVIQVFSRFALPRTPAWTEEATRILFIYMVSFAGGLAVREKAFVNVDTFINYLPSKVRQFLQIIIDVMIVLFMGIIVYHAAFFVKIGAMQRSAALLLPMSYVFAGMLIVAFFIGLYTLLDLVHDVQLFSKGGQQ</sequence>
<feature type="transmembrane region" description="Helical" evidence="9">
    <location>
        <begin position="12"/>
        <end position="36"/>
    </location>
</feature>
<keyword evidence="5 9" id="KW-0812">Transmembrane</keyword>
<evidence type="ECO:0000256" key="8">
    <source>
        <dbReference type="ARBA" id="ARBA00038436"/>
    </source>
</evidence>
<evidence type="ECO:0000256" key="3">
    <source>
        <dbReference type="ARBA" id="ARBA00022475"/>
    </source>
</evidence>
<dbReference type="AlphaFoldDB" id="A0A081C5F8"/>
<dbReference type="GO" id="GO:0015740">
    <property type="term" value="P:C4-dicarboxylate transport"/>
    <property type="evidence" value="ECO:0007669"/>
    <property type="project" value="TreeGrafter"/>
</dbReference>
<dbReference type="InterPro" id="IPR055348">
    <property type="entry name" value="DctQ"/>
</dbReference>
<dbReference type="Proteomes" id="UP000030661">
    <property type="component" value="Unassembled WGS sequence"/>
</dbReference>
<accession>A0A081C5F8</accession>
<keyword evidence="7 9" id="KW-0472">Membrane</keyword>
<comment type="subcellular location">
    <subcellularLocation>
        <location evidence="1">Cell inner membrane</location>
        <topology evidence="1">Multi-pass membrane protein</topology>
    </subcellularLocation>
</comment>
<feature type="transmembrane region" description="Helical" evidence="9">
    <location>
        <begin position="48"/>
        <end position="66"/>
    </location>
</feature>
<evidence type="ECO:0000256" key="9">
    <source>
        <dbReference type="SAM" id="Phobius"/>
    </source>
</evidence>
<dbReference type="GO" id="GO:0005886">
    <property type="term" value="C:plasma membrane"/>
    <property type="evidence" value="ECO:0007669"/>
    <property type="project" value="UniProtKB-SubCell"/>
</dbReference>
<evidence type="ECO:0000313" key="12">
    <source>
        <dbReference type="Proteomes" id="UP000030661"/>
    </source>
</evidence>
<feature type="transmembrane region" description="Helical" evidence="9">
    <location>
        <begin position="87"/>
        <end position="108"/>
    </location>
</feature>
<comment type="similarity">
    <text evidence="8">Belongs to the TRAP transporter small permease family.</text>
</comment>
<gene>
    <name evidence="11" type="ORF">U27_06799</name>
</gene>
<dbReference type="EMBL" id="DF820471">
    <property type="protein sequence ID" value="GAK59813.1"/>
    <property type="molecule type" value="Genomic_DNA"/>
</dbReference>
<keyword evidence="2" id="KW-0813">Transport</keyword>
<evidence type="ECO:0000313" key="11">
    <source>
        <dbReference type="EMBL" id="GAK59813.1"/>
    </source>
</evidence>
<feature type="domain" description="Tripartite ATP-independent periplasmic transporters DctQ component" evidence="10">
    <location>
        <begin position="24"/>
        <end position="153"/>
    </location>
</feature>
<evidence type="ECO:0000256" key="6">
    <source>
        <dbReference type="ARBA" id="ARBA00022989"/>
    </source>
</evidence>
<dbReference type="InterPro" id="IPR007387">
    <property type="entry name" value="TRAP_DctQ"/>
</dbReference>
<evidence type="ECO:0000256" key="5">
    <source>
        <dbReference type="ARBA" id="ARBA00022692"/>
    </source>
</evidence>
<dbReference type="HOGENOM" id="CLU_086356_9_3_0"/>
<feature type="transmembrane region" description="Helical" evidence="9">
    <location>
        <begin position="128"/>
        <end position="146"/>
    </location>
</feature>
<dbReference type="PANTHER" id="PTHR35011:SF2">
    <property type="entry name" value="2,3-DIKETO-L-GULONATE TRAP TRANSPORTER SMALL PERMEASE PROTEIN YIAM"/>
    <property type="match status" value="1"/>
</dbReference>
<evidence type="ECO:0000256" key="7">
    <source>
        <dbReference type="ARBA" id="ARBA00023136"/>
    </source>
</evidence>
<reference evidence="11" key="1">
    <citation type="journal article" date="2015" name="PeerJ">
        <title>First genomic representation of candidate bacterial phylum KSB3 points to enhanced environmental sensing as a trigger of wastewater bulking.</title>
        <authorList>
            <person name="Sekiguchi Y."/>
            <person name="Ohashi A."/>
            <person name="Parks D.H."/>
            <person name="Yamauchi T."/>
            <person name="Tyson G.W."/>
            <person name="Hugenholtz P."/>
        </authorList>
    </citation>
    <scope>NUCLEOTIDE SEQUENCE [LARGE SCALE GENOMIC DNA]</scope>
</reference>
<protein>
    <submittedName>
        <fullName evidence="11">TRAP transporter, DctQ-like membrane protein</fullName>
    </submittedName>
</protein>
<keyword evidence="6 9" id="KW-1133">Transmembrane helix</keyword>
<evidence type="ECO:0000256" key="4">
    <source>
        <dbReference type="ARBA" id="ARBA00022519"/>
    </source>
</evidence>
<name>A0A081C5F8_VECG1</name>
<dbReference type="eggNOG" id="COG3090">
    <property type="taxonomic scope" value="Bacteria"/>
</dbReference>
<evidence type="ECO:0000256" key="1">
    <source>
        <dbReference type="ARBA" id="ARBA00004429"/>
    </source>
</evidence>
<keyword evidence="3" id="KW-1003">Cell membrane</keyword>
<evidence type="ECO:0000259" key="10">
    <source>
        <dbReference type="Pfam" id="PF04290"/>
    </source>
</evidence>
<dbReference type="Pfam" id="PF04290">
    <property type="entry name" value="DctQ"/>
    <property type="match status" value="1"/>
</dbReference>
<keyword evidence="12" id="KW-1185">Reference proteome</keyword>
<dbReference type="STRING" id="1499967.U27_06799"/>
<proteinExistence type="inferred from homology"/>
<organism evidence="11">
    <name type="scientific">Vecturithrix granuli</name>
    <dbReference type="NCBI Taxonomy" id="1499967"/>
    <lineage>
        <taxon>Bacteria</taxon>
        <taxon>Candidatus Moduliflexota</taxon>
        <taxon>Candidatus Vecturitrichia</taxon>
        <taxon>Candidatus Vecturitrichales</taxon>
        <taxon>Candidatus Vecturitrichaceae</taxon>
        <taxon>Candidatus Vecturithrix</taxon>
    </lineage>
</organism>
<dbReference type="PANTHER" id="PTHR35011">
    <property type="entry name" value="2,3-DIKETO-L-GULONATE TRAP TRANSPORTER SMALL PERMEASE PROTEIN YIAM"/>
    <property type="match status" value="1"/>
</dbReference>
<evidence type="ECO:0000256" key="2">
    <source>
        <dbReference type="ARBA" id="ARBA00022448"/>
    </source>
</evidence>
<dbReference type="GO" id="GO:0022857">
    <property type="term" value="F:transmembrane transporter activity"/>
    <property type="evidence" value="ECO:0007669"/>
    <property type="project" value="TreeGrafter"/>
</dbReference>